<dbReference type="Proteomes" id="UP000238348">
    <property type="component" value="Chromosome"/>
</dbReference>
<evidence type="ECO:0000313" key="1">
    <source>
        <dbReference type="EMBL" id="AUX45385.1"/>
    </source>
</evidence>
<accession>A0A2L0F1F2</accession>
<protein>
    <submittedName>
        <fullName evidence="1">Uncharacterized protein</fullName>
    </submittedName>
</protein>
<proteinExistence type="predicted"/>
<dbReference type="EMBL" id="CP012673">
    <property type="protein sequence ID" value="AUX45385.1"/>
    <property type="molecule type" value="Genomic_DNA"/>
</dbReference>
<evidence type="ECO:0000313" key="2">
    <source>
        <dbReference type="Proteomes" id="UP000238348"/>
    </source>
</evidence>
<dbReference type="RefSeq" id="WP_104983772.1">
    <property type="nucleotide sequence ID" value="NZ_CP012673.1"/>
</dbReference>
<reference evidence="1 2" key="1">
    <citation type="submission" date="2015-09" db="EMBL/GenBank/DDBJ databases">
        <title>Sorangium comparison.</title>
        <authorList>
            <person name="Zaburannyi N."/>
            <person name="Bunk B."/>
            <person name="Overmann J."/>
            <person name="Mueller R."/>
        </authorList>
    </citation>
    <scope>NUCLEOTIDE SEQUENCE [LARGE SCALE GENOMIC DNA]</scope>
    <source>
        <strain evidence="1 2">So ce26</strain>
    </source>
</reference>
<name>A0A2L0F1F2_SORCE</name>
<dbReference type="AlphaFoldDB" id="A0A2L0F1F2"/>
<sequence>MVDILPMNQVVEIVGNDANLTSLGHAFATVNENKQQVQHWLLGPGYKDTAPPNGTVYLTQPRSSKWAKVRDVRSFVEAVQKTWVKGSQYVEANCFRKEGLTVLPNLKELDRMAPAFPKQEQAVPFQFDTGTGRIFDKQRTLGYVLATWLDDIHLREYWVLFDGYTPPAGDVEIGLGPRDLQTAAVSASFAAGAAPSERPFSLVITSCTYNDFPPSALG</sequence>
<organism evidence="1 2">
    <name type="scientific">Sorangium cellulosum</name>
    <name type="common">Polyangium cellulosum</name>
    <dbReference type="NCBI Taxonomy" id="56"/>
    <lineage>
        <taxon>Bacteria</taxon>
        <taxon>Pseudomonadati</taxon>
        <taxon>Myxococcota</taxon>
        <taxon>Polyangia</taxon>
        <taxon>Polyangiales</taxon>
        <taxon>Polyangiaceae</taxon>
        <taxon>Sorangium</taxon>
    </lineage>
</organism>
<gene>
    <name evidence="1" type="ORF">SOCE26_068670</name>
</gene>